<dbReference type="PANTHER" id="PTHR11055:SF17">
    <property type="entry name" value="BIFUNCTIONAL 3'-PHOSPHOADENOSINE 5'-PHOSPHOSULFATE SYNTHASE 1"/>
    <property type="match status" value="1"/>
</dbReference>
<evidence type="ECO:0000256" key="2">
    <source>
        <dbReference type="ARBA" id="ARBA00022679"/>
    </source>
</evidence>
<sequence length="765" mass="87612">MLTSSFSFFVHSALMAQTRTYSSLWFGTNSKLKPILDKCLFILDSLAHEPRKQILHRANLETKAILGMGPDGKLTSAIEDRTLYKSKQTEQSRTKPVPVKAEVQTLWMFLSMPFDLFLSTVANLHHAKRLSVNGKWKLKETEKFAMIWIMDFFVEYSKQTTTIAEAEFVTKTETHNGVMSKEFLKIRVAPCLLYRTNHQVFHRDSPEENVLQEMTKEQTQKTFSKIDSQQLSDICLAMQGFQFVQRNPSMEIKAHVGNRGTCSIISYGIVVAVKLGHHYNQILSKIKFFHEIQKMCSETGFWNPKTLTKMKELDIINAQEALEILHEQRSKEAENQSSATRLTMSAGTRGQVVETRGGFFWLHSLANRLIWSRKNHGEHDFGGILGLPGYPKSYGTSLGMGYCTCGILCVPENKLHLAKTDGETLSALKINKVVVQCVQVLAKDWCISLNGFMRNGEYLLCLHFDYLLAGDIINLSLLKKINAGHLDSFCSDVGRFVLEQGDWLTEGDLQVFDQIYSNDDLDQYCFTPTELKQVPQWTCSINTRYSKATSRKRLIGALSFSFTLLNTDGRRNQLLYCWVRLCWHVSSRKQGRVFMSQLITAEITMALGLITLEIVSLQVTVYNKKKKCVDYHDSEHHEDFEFISGTQMCRLAQQGQKHPEVKCTGKKEINHKELGEKVLAMLMRQDGLPDTEFNPNMFLQAVKVSAVHYENMTLHMGQRQDLLPYQKTEQDSVEHYLYIVQPCLRHPYPSQDEQENLETNFSKTI</sequence>
<keyword evidence="2" id="KW-0808">Transferase</keyword>
<dbReference type="AlphaFoldDB" id="A0A4U1ETU1"/>
<evidence type="ECO:0000313" key="6">
    <source>
        <dbReference type="Proteomes" id="UP000308365"/>
    </source>
</evidence>
<reference evidence="6" key="1">
    <citation type="journal article" date="2019" name="IScience">
        <title>Narwhal Genome Reveals Long-Term Low Genetic Diversity despite Current Large Abundance Size.</title>
        <authorList>
            <person name="Westbury M.V."/>
            <person name="Petersen B."/>
            <person name="Garde E."/>
            <person name="Heide-Jorgensen M.P."/>
            <person name="Lorenzen E.D."/>
        </authorList>
    </citation>
    <scope>NUCLEOTIDE SEQUENCE [LARGE SCALE GENOMIC DNA]</scope>
</reference>
<evidence type="ECO:0000256" key="3">
    <source>
        <dbReference type="ARBA" id="ARBA00022741"/>
    </source>
</evidence>
<evidence type="ECO:0000313" key="5">
    <source>
        <dbReference type="EMBL" id="TKC40105.1"/>
    </source>
</evidence>
<comment type="caution">
    <text evidence="5">The sequence shown here is derived from an EMBL/GenBank/DDBJ whole genome shotgun (WGS) entry which is preliminary data.</text>
</comment>
<proteinExistence type="predicted"/>
<keyword evidence="3" id="KW-0547">Nucleotide-binding</keyword>
<dbReference type="Proteomes" id="UP000308365">
    <property type="component" value="Unassembled WGS sequence"/>
</dbReference>
<dbReference type="Gene3D" id="3.10.400.10">
    <property type="entry name" value="Sulfate adenylyltransferase"/>
    <property type="match status" value="1"/>
</dbReference>
<dbReference type="SUPFAM" id="SSF88697">
    <property type="entry name" value="PUA domain-like"/>
    <property type="match status" value="1"/>
</dbReference>
<dbReference type="Gene3D" id="3.40.50.620">
    <property type="entry name" value="HUPs"/>
    <property type="match status" value="1"/>
</dbReference>
<name>A0A4U1ETU1_MONMO</name>
<dbReference type="EMBL" id="RWIC01000798">
    <property type="protein sequence ID" value="TKC40105.1"/>
    <property type="molecule type" value="Genomic_DNA"/>
</dbReference>
<evidence type="ECO:0000256" key="1">
    <source>
        <dbReference type="ARBA" id="ARBA00004678"/>
    </source>
</evidence>
<dbReference type="PANTHER" id="PTHR11055">
    <property type="entry name" value="BIFUNCTIONAL 3'-PHOSPHOADENOSINE 5'-PHOSPHOSULFATE SYNTHASE"/>
    <property type="match status" value="1"/>
</dbReference>
<evidence type="ECO:0000256" key="4">
    <source>
        <dbReference type="ARBA" id="ARBA00022840"/>
    </source>
</evidence>
<protein>
    <submittedName>
        <fullName evidence="5">Uncharacterized protein</fullName>
    </submittedName>
</protein>
<feature type="non-terminal residue" evidence="5">
    <location>
        <position position="765"/>
    </location>
</feature>
<dbReference type="GO" id="GO:0005524">
    <property type="term" value="F:ATP binding"/>
    <property type="evidence" value="ECO:0007669"/>
    <property type="project" value="UniProtKB-KW"/>
</dbReference>
<dbReference type="InterPro" id="IPR014729">
    <property type="entry name" value="Rossmann-like_a/b/a_fold"/>
</dbReference>
<accession>A0A4U1ETU1</accession>
<organism evidence="5 6">
    <name type="scientific">Monodon monoceros</name>
    <name type="common">Narwhal</name>
    <name type="synonym">Ceratodon monodon</name>
    <dbReference type="NCBI Taxonomy" id="40151"/>
    <lineage>
        <taxon>Eukaryota</taxon>
        <taxon>Metazoa</taxon>
        <taxon>Chordata</taxon>
        <taxon>Craniata</taxon>
        <taxon>Vertebrata</taxon>
        <taxon>Euteleostomi</taxon>
        <taxon>Mammalia</taxon>
        <taxon>Eutheria</taxon>
        <taxon>Laurasiatheria</taxon>
        <taxon>Artiodactyla</taxon>
        <taxon>Whippomorpha</taxon>
        <taxon>Cetacea</taxon>
        <taxon>Odontoceti</taxon>
        <taxon>Monodontidae</taxon>
        <taxon>Monodon</taxon>
    </lineage>
</organism>
<keyword evidence="4" id="KW-0067">ATP-binding</keyword>
<dbReference type="GO" id="GO:0050428">
    <property type="term" value="P:3'-phosphoadenosine 5'-phosphosulfate biosynthetic process"/>
    <property type="evidence" value="ECO:0007669"/>
    <property type="project" value="TreeGrafter"/>
</dbReference>
<comment type="pathway">
    <text evidence="1">Sulfur metabolism.</text>
</comment>
<gene>
    <name evidence="5" type="ORF">EI555_009043</name>
</gene>
<dbReference type="InterPro" id="IPR015947">
    <property type="entry name" value="PUA-like_sf"/>
</dbReference>
<dbReference type="GO" id="GO:0004020">
    <property type="term" value="F:adenylylsulfate kinase activity"/>
    <property type="evidence" value="ECO:0007669"/>
    <property type="project" value="TreeGrafter"/>
</dbReference>
<dbReference type="GO" id="GO:0000103">
    <property type="term" value="P:sulfate assimilation"/>
    <property type="evidence" value="ECO:0007669"/>
    <property type="project" value="TreeGrafter"/>
</dbReference>